<dbReference type="GO" id="GO:0016740">
    <property type="term" value="F:transferase activity"/>
    <property type="evidence" value="ECO:0007669"/>
    <property type="project" value="TreeGrafter"/>
</dbReference>
<dbReference type="InterPro" id="IPR036866">
    <property type="entry name" value="RibonucZ/Hydroxyglut_hydro"/>
</dbReference>
<evidence type="ECO:0000313" key="2">
    <source>
        <dbReference type="EMBL" id="MCC2124674.1"/>
    </source>
</evidence>
<organism evidence="2 3">
    <name type="scientific">Hominiventricola filiformis</name>
    <dbReference type="NCBI Taxonomy" id="2885352"/>
    <lineage>
        <taxon>Bacteria</taxon>
        <taxon>Bacillati</taxon>
        <taxon>Bacillota</taxon>
        <taxon>Clostridia</taxon>
        <taxon>Lachnospirales</taxon>
        <taxon>Lachnospiraceae</taxon>
        <taxon>Hominiventricola</taxon>
    </lineage>
</organism>
<dbReference type="SUPFAM" id="SSF56281">
    <property type="entry name" value="Metallo-hydrolase/oxidoreductase"/>
    <property type="match status" value="1"/>
</dbReference>
<dbReference type="Gene3D" id="3.60.15.10">
    <property type="entry name" value="Ribonuclease Z/Hydroxyacylglutathione hydrolase-like"/>
    <property type="match status" value="1"/>
</dbReference>
<evidence type="ECO:0000259" key="1">
    <source>
        <dbReference type="Pfam" id="PF00753"/>
    </source>
</evidence>
<protein>
    <submittedName>
        <fullName evidence="2">MBL fold metallo-hydrolase</fullName>
    </submittedName>
</protein>
<dbReference type="InterPro" id="IPR001279">
    <property type="entry name" value="Metallo-B-lactamas"/>
</dbReference>
<reference evidence="2 3" key="1">
    <citation type="submission" date="2021-10" db="EMBL/GenBank/DDBJ databases">
        <title>Anaerobic single-cell dispensing facilitates the cultivation of human gut bacteria.</title>
        <authorList>
            <person name="Afrizal A."/>
        </authorList>
    </citation>
    <scope>NUCLEOTIDE SEQUENCE [LARGE SCALE GENOMIC DNA]</scope>
    <source>
        <strain evidence="2 3">CLA-AA-H276</strain>
    </source>
</reference>
<name>A0AAE3A3D9_9FIRM</name>
<dbReference type="Proteomes" id="UP001198220">
    <property type="component" value="Unassembled WGS sequence"/>
</dbReference>
<dbReference type="AlphaFoldDB" id="A0AAE3A3D9"/>
<dbReference type="EMBL" id="JAJEPS010000001">
    <property type="protein sequence ID" value="MCC2124674.1"/>
    <property type="molecule type" value="Genomic_DNA"/>
</dbReference>
<comment type="caution">
    <text evidence="2">The sequence shown here is derived from an EMBL/GenBank/DDBJ whole genome shotgun (WGS) entry which is preliminary data.</text>
</comment>
<keyword evidence="3" id="KW-1185">Reference proteome</keyword>
<dbReference type="PANTHER" id="PTHR13754:SF13">
    <property type="entry name" value="METALLO-BETA-LACTAMASE SUPERFAMILY PROTEIN (AFU_ORTHOLOGUE AFUA_3G07630)"/>
    <property type="match status" value="1"/>
</dbReference>
<dbReference type="InterPro" id="IPR052926">
    <property type="entry name" value="Metallo-beta-lactamase_dom"/>
</dbReference>
<dbReference type="Pfam" id="PF00753">
    <property type="entry name" value="Lactamase_B"/>
    <property type="match status" value="1"/>
</dbReference>
<sequence>MGIRLDDIDTAVLSHGHFDHSGGLKEFMEINQKAEIYMQRGGIYFTL</sequence>
<accession>A0AAE3A3D9</accession>
<evidence type="ECO:0000313" key="3">
    <source>
        <dbReference type="Proteomes" id="UP001198220"/>
    </source>
</evidence>
<proteinExistence type="predicted"/>
<feature type="domain" description="Metallo-beta-lactamase" evidence="1">
    <location>
        <begin position="2"/>
        <end position="42"/>
    </location>
</feature>
<gene>
    <name evidence="2" type="ORF">LKD36_00610</name>
</gene>
<dbReference type="PANTHER" id="PTHR13754">
    <property type="entry name" value="METALLO-BETA-LACTAMASE SUPERFAMILY PROTEIN"/>
    <property type="match status" value="1"/>
</dbReference>